<name>A0A3S5FES6_9PLAT</name>
<accession>A0A3S5FES6</accession>
<gene>
    <name evidence="1" type="ORF">PXEA_LOCUS20673</name>
</gene>
<dbReference type="AlphaFoldDB" id="A0A3S5FES6"/>
<dbReference type="EMBL" id="CAAALY010085797">
    <property type="protein sequence ID" value="VEL27233.1"/>
    <property type="molecule type" value="Genomic_DNA"/>
</dbReference>
<comment type="caution">
    <text evidence="1">The sequence shown here is derived from an EMBL/GenBank/DDBJ whole genome shotgun (WGS) entry which is preliminary data.</text>
</comment>
<proteinExistence type="predicted"/>
<reference evidence="1" key="1">
    <citation type="submission" date="2018-11" db="EMBL/GenBank/DDBJ databases">
        <authorList>
            <consortium name="Pathogen Informatics"/>
        </authorList>
    </citation>
    <scope>NUCLEOTIDE SEQUENCE</scope>
</reference>
<sequence length="66" mass="7195">MCRGLLQENSNLKSSLNGVFCQASRGGFPVSAGPALIAPTIRLAQVRCFLKAKFAYRINLILLLSR</sequence>
<evidence type="ECO:0000313" key="1">
    <source>
        <dbReference type="EMBL" id="VEL27233.1"/>
    </source>
</evidence>
<protein>
    <submittedName>
        <fullName evidence="1">Uncharacterized protein</fullName>
    </submittedName>
</protein>
<evidence type="ECO:0000313" key="2">
    <source>
        <dbReference type="Proteomes" id="UP000784294"/>
    </source>
</evidence>
<organism evidence="1 2">
    <name type="scientific">Protopolystoma xenopodis</name>
    <dbReference type="NCBI Taxonomy" id="117903"/>
    <lineage>
        <taxon>Eukaryota</taxon>
        <taxon>Metazoa</taxon>
        <taxon>Spiralia</taxon>
        <taxon>Lophotrochozoa</taxon>
        <taxon>Platyhelminthes</taxon>
        <taxon>Monogenea</taxon>
        <taxon>Polyopisthocotylea</taxon>
        <taxon>Polystomatidea</taxon>
        <taxon>Polystomatidae</taxon>
        <taxon>Protopolystoma</taxon>
    </lineage>
</organism>
<keyword evidence="2" id="KW-1185">Reference proteome</keyword>
<dbReference type="Proteomes" id="UP000784294">
    <property type="component" value="Unassembled WGS sequence"/>
</dbReference>